<dbReference type="InterPro" id="IPR001482">
    <property type="entry name" value="T2SS/T4SS_dom"/>
</dbReference>
<dbReference type="Gene3D" id="3.30.450.90">
    <property type="match status" value="1"/>
</dbReference>
<dbReference type="GO" id="GO:0016887">
    <property type="term" value="F:ATP hydrolysis activity"/>
    <property type="evidence" value="ECO:0007669"/>
    <property type="project" value="InterPro"/>
</dbReference>
<protein>
    <submittedName>
        <fullName evidence="3">Pilus assembly protein CpaF</fullName>
    </submittedName>
</protein>
<evidence type="ECO:0000256" key="1">
    <source>
        <dbReference type="ARBA" id="ARBA00006611"/>
    </source>
</evidence>
<organism evidence="3 4">
    <name type="scientific">Tunturiibacter lichenicola</name>
    <dbReference type="NCBI Taxonomy" id="2051959"/>
    <lineage>
        <taxon>Bacteria</taxon>
        <taxon>Pseudomonadati</taxon>
        <taxon>Acidobacteriota</taxon>
        <taxon>Terriglobia</taxon>
        <taxon>Terriglobales</taxon>
        <taxon>Acidobacteriaceae</taxon>
        <taxon>Tunturiibacter</taxon>
    </lineage>
</organism>
<dbReference type="PANTHER" id="PTHR30486">
    <property type="entry name" value="TWITCHING MOTILITY PROTEIN PILT"/>
    <property type="match status" value="1"/>
</dbReference>
<dbReference type="SUPFAM" id="SSF52540">
    <property type="entry name" value="P-loop containing nucleoside triphosphate hydrolases"/>
    <property type="match status" value="1"/>
</dbReference>
<dbReference type="EMBL" id="JACHDZ010000002">
    <property type="protein sequence ID" value="MBB5343360.1"/>
    <property type="molecule type" value="Genomic_DNA"/>
</dbReference>
<accession>A0A7W8J6C0</accession>
<gene>
    <name evidence="3" type="ORF">HDF10_001335</name>
</gene>
<comment type="caution">
    <text evidence="3">The sequence shown here is derived from an EMBL/GenBank/DDBJ whole genome shotgun (WGS) entry which is preliminary data.</text>
</comment>
<dbReference type="InterPro" id="IPR027417">
    <property type="entry name" value="P-loop_NTPase"/>
</dbReference>
<dbReference type="Proteomes" id="UP000569092">
    <property type="component" value="Unassembled WGS sequence"/>
</dbReference>
<dbReference type="Pfam" id="PF00437">
    <property type="entry name" value="T2SSE"/>
    <property type="match status" value="1"/>
</dbReference>
<reference evidence="3 4" key="1">
    <citation type="submission" date="2020-08" db="EMBL/GenBank/DDBJ databases">
        <title>Genomic Encyclopedia of Type Strains, Phase IV (KMG-V): Genome sequencing to study the core and pangenomes of soil and plant-associated prokaryotes.</title>
        <authorList>
            <person name="Whitman W."/>
        </authorList>
    </citation>
    <scope>NUCLEOTIDE SEQUENCE [LARGE SCALE GENOMIC DNA]</scope>
    <source>
        <strain evidence="3 4">M8US30</strain>
    </source>
</reference>
<name>A0A7W8J6C0_9BACT</name>
<evidence type="ECO:0000313" key="3">
    <source>
        <dbReference type="EMBL" id="MBB5343360.1"/>
    </source>
</evidence>
<dbReference type="PANTHER" id="PTHR30486:SF6">
    <property type="entry name" value="TYPE IV PILUS RETRACTATION ATPASE PILT"/>
    <property type="match status" value="1"/>
</dbReference>
<sequence length="300" mass="33250">MSFDVIIPFLKPIEHLLLNIGISEIMVNPDGSVWIEEQGHIELQPGIHFEDGALLTGLEVIANRFGKKLDADSPIMNLRLPDGSRMAALIPPVVNSSPMMTIRKFTSRNFNIDDLIEREMLTDSEGETLADHVRRGDNILISGGTGSGKTTLANVLSAFIPDKDRILILEDVAELNIRKPHVISAEIQLDTHRSQIGFGDLLKAALRHRPDRIVVGEIRGAEARVFLDTLNTGHRGSLTTIHANSAQDALRRLAQLATRGSGWSAPLRDVEEECVRCIDVIVHVMNEDGWRHVTEIRTYA</sequence>
<comment type="similarity">
    <text evidence="1">Belongs to the GSP E family.</text>
</comment>
<dbReference type="CDD" id="cd01130">
    <property type="entry name" value="VirB11-like_ATPase"/>
    <property type="match status" value="1"/>
</dbReference>
<proteinExistence type="inferred from homology"/>
<dbReference type="Gene3D" id="3.40.50.300">
    <property type="entry name" value="P-loop containing nucleotide triphosphate hydrolases"/>
    <property type="match status" value="1"/>
</dbReference>
<evidence type="ECO:0000313" key="4">
    <source>
        <dbReference type="Proteomes" id="UP000569092"/>
    </source>
</evidence>
<evidence type="ECO:0000259" key="2">
    <source>
        <dbReference type="Pfam" id="PF00437"/>
    </source>
</evidence>
<dbReference type="AlphaFoldDB" id="A0A7W8J6C0"/>
<dbReference type="InterPro" id="IPR050921">
    <property type="entry name" value="T4SS_GSP_E_ATPase"/>
</dbReference>
<feature type="domain" description="Bacterial type II secretion system protein E" evidence="2">
    <location>
        <begin position="11"/>
        <end position="268"/>
    </location>
</feature>